<feature type="compositionally biased region" description="Low complexity" evidence="9">
    <location>
        <begin position="370"/>
        <end position="389"/>
    </location>
</feature>
<feature type="region of interest" description="Disordered" evidence="9">
    <location>
        <begin position="361"/>
        <end position="581"/>
    </location>
</feature>
<feature type="compositionally biased region" description="Basic and acidic residues" evidence="9">
    <location>
        <begin position="842"/>
        <end position="856"/>
    </location>
</feature>
<evidence type="ECO:0000259" key="10">
    <source>
        <dbReference type="PROSITE" id="PS50235"/>
    </source>
</evidence>
<feature type="compositionally biased region" description="Basic and acidic residues" evidence="9">
    <location>
        <begin position="147"/>
        <end position="158"/>
    </location>
</feature>
<organism evidence="12 13">
    <name type="scientific">Aaosphaeria arxii CBS 175.79</name>
    <dbReference type="NCBI Taxonomy" id="1450172"/>
    <lineage>
        <taxon>Eukaryota</taxon>
        <taxon>Fungi</taxon>
        <taxon>Dikarya</taxon>
        <taxon>Ascomycota</taxon>
        <taxon>Pezizomycotina</taxon>
        <taxon>Dothideomycetes</taxon>
        <taxon>Pleosporomycetidae</taxon>
        <taxon>Pleosporales</taxon>
        <taxon>Pleosporales incertae sedis</taxon>
        <taxon>Aaosphaeria</taxon>
    </lineage>
</organism>
<dbReference type="InterPro" id="IPR028889">
    <property type="entry name" value="USP"/>
</dbReference>
<reference evidence="12" key="1">
    <citation type="journal article" date="2020" name="Stud. Mycol.">
        <title>101 Dothideomycetes genomes: a test case for predicting lifestyles and emergence of pathogens.</title>
        <authorList>
            <person name="Haridas S."/>
            <person name="Albert R."/>
            <person name="Binder M."/>
            <person name="Bloem J."/>
            <person name="Labutti K."/>
            <person name="Salamov A."/>
            <person name="Andreopoulos B."/>
            <person name="Baker S."/>
            <person name="Barry K."/>
            <person name="Bills G."/>
            <person name="Bluhm B."/>
            <person name="Cannon C."/>
            <person name="Castanera R."/>
            <person name="Culley D."/>
            <person name="Daum C."/>
            <person name="Ezra D."/>
            <person name="Gonzalez J."/>
            <person name="Henrissat B."/>
            <person name="Kuo A."/>
            <person name="Liang C."/>
            <person name="Lipzen A."/>
            <person name="Lutzoni F."/>
            <person name="Magnuson J."/>
            <person name="Mondo S."/>
            <person name="Nolan M."/>
            <person name="Ohm R."/>
            <person name="Pangilinan J."/>
            <person name="Park H.-J."/>
            <person name="Ramirez L."/>
            <person name="Alfaro M."/>
            <person name="Sun H."/>
            <person name="Tritt A."/>
            <person name="Yoshinaga Y."/>
            <person name="Zwiers L.-H."/>
            <person name="Turgeon B."/>
            <person name="Goodwin S."/>
            <person name="Spatafora J."/>
            <person name="Crous P."/>
            <person name="Grigoriev I."/>
        </authorList>
    </citation>
    <scope>NUCLEOTIDE SEQUENCE</scope>
    <source>
        <strain evidence="12">CBS 175.79</strain>
    </source>
</reference>
<dbReference type="GO" id="GO:0006508">
    <property type="term" value="P:proteolysis"/>
    <property type="evidence" value="ECO:0007669"/>
    <property type="project" value="UniProtKB-KW"/>
</dbReference>
<feature type="compositionally biased region" description="Polar residues" evidence="9">
    <location>
        <begin position="159"/>
        <end position="170"/>
    </location>
</feature>
<dbReference type="InterPro" id="IPR050185">
    <property type="entry name" value="Ub_carboxyl-term_hydrolase"/>
</dbReference>
<accession>A0A6A5X6X0</accession>
<dbReference type="Pfam" id="PF06337">
    <property type="entry name" value="DUSP"/>
    <property type="match status" value="1"/>
</dbReference>
<evidence type="ECO:0000256" key="1">
    <source>
        <dbReference type="ARBA" id="ARBA00000707"/>
    </source>
</evidence>
<dbReference type="GeneID" id="54281471"/>
<evidence type="ECO:0000256" key="8">
    <source>
        <dbReference type="SAM" id="Coils"/>
    </source>
</evidence>
<dbReference type="PROSITE" id="PS50235">
    <property type="entry name" value="USP_3"/>
    <property type="match status" value="1"/>
</dbReference>
<feature type="compositionally biased region" description="Polar residues" evidence="9">
    <location>
        <begin position="545"/>
        <end position="557"/>
    </location>
</feature>
<dbReference type="InterPro" id="IPR035927">
    <property type="entry name" value="DUSP-like_sf"/>
</dbReference>
<feature type="compositionally biased region" description="Low complexity" evidence="9">
    <location>
        <begin position="779"/>
        <end position="792"/>
    </location>
</feature>
<keyword evidence="8" id="KW-0175">Coiled coil</keyword>
<feature type="compositionally biased region" description="Low complexity" evidence="9">
    <location>
        <begin position="858"/>
        <end position="879"/>
    </location>
</feature>
<dbReference type="Pfam" id="PF00443">
    <property type="entry name" value="UCH"/>
    <property type="match status" value="1"/>
</dbReference>
<dbReference type="InterPro" id="IPR006615">
    <property type="entry name" value="Pept_C19_DUSP"/>
</dbReference>
<feature type="domain" description="USP" evidence="10">
    <location>
        <begin position="1285"/>
        <end position="2095"/>
    </location>
</feature>
<feature type="compositionally biased region" description="Polar residues" evidence="9">
    <location>
        <begin position="1159"/>
        <end position="1168"/>
    </location>
</feature>
<keyword evidence="13" id="KW-1185">Reference proteome</keyword>
<dbReference type="PANTHER" id="PTHR21646:SF24">
    <property type="entry name" value="UBIQUITIN CARBOXYL-TERMINAL HYDROLASE"/>
    <property type="match status" value="1"/>
</dbReference>
<feature type="compositionally biased region" description="Low complexity" evidence="9">
    <location>
        <begin position="2144"/>
        <end position="2153"/>
    </location>
</feature>
<feature type="compositionally biased region" description="Polar residues" evidence="9">
    <location>
        <begin position="1254"/>
        <end position="1264"/>
    </location>
</feature>
<feature type="compositionally biased region" description="Low complexity" evidence="9">
    <location>
        <begin position="754"/>
        <end position="765"/>
    </location>
</feature>
<protein>
    <recommendedName>
        <fullName evidence="3">ubiquitinyl hydrolase 1</fullName>
        <ecNumber evidence="3">3.4.19.12</ecNumber>
    </recommendedName>
</protein>
<dbReference type="InterPro" id="IPR018200">
    <property type="entry name" value="USP_CS"/>
</dbReference>
<dbReference type="EMBL" id="ML978082">
    <property type="protein sequence ID" value="KAF2008679.1"/>
    <property type="molecule type" value="Genomic_DNA"/>
</dbReference>
<feature type="domain" description="DUSP" evidence="11">
    <location>
        <begin position="931"/>
        <end position="1058"/>
    </location>
</feature>
<feature type="region of interest" description="Disordered" evidence="9">
    <location>
        <begin position="2114"/>
        <end position="2153"/>
    </location>
</feature>
<dbReference type="InterPro" id="IPR038765">
    <property type="entry name" value="Papain-like_cys_pep_sf"/>
</dbReference>
<gene>
    <name evidence="12" type="ORF">BU24DRAFT_359926</name>
</gene>
<dbReference type="RefSeq" id="XP_033377018.1">
    <property type="nucleotide sequence ID" value="XM_033524074.1"/>
</dbReference>
<feature type="region of interest" description="Disordered" evidence="9">
    <location>
        <begin position="145"/>
        <end position="170"/>
    </location>
</feature>
<feature type="region of interest" description="Disordered" evidence="9">
    <location>
        <begin position="640"/>
        <end position="672"/>
    </location>
</feature>
<comment type="catalytic activity">
    <reaction evidence="1">
        <text>Thiol-dependent hydrolysis of ester, thioester, amide, peptide and isopeptide bonds formed by the C-terminal Gly of ubiquitin (a 76-residue protein attached to proteins as an intracellular targeting signal).</text>
        <dbReference type="EC" id="3.4.19.12"/>
    </reaction>
</comment>
<dbReference type="Proteomes" id="UP000799778">
    <property type="component" value="Unassembled WGS sequence"/>
</dbReference>
<keyword evidence="5" id="KW-0833">Ubl conjugation pathway</keyword>
<dbReference type="SUPFAM" id="SSF143791">
    <property type="entry name" value="DUSP-like"/>
    <property type="match status" value="1"/>
</dbReference>
<feature type="compositionally biased region" description="Basic and acidic residues" evidence="9">
    <location>
        <begin position="532"/>
        <end position="542"/>
    </location>
</feature>
<dbReference type="PROSITE" id="PS51283">
    <property type="entry name" value="DUSP"/>
    <property type="match status" value="1"/>
</dbReference>
<dbReference type="Gene3D" id="3.90.70.10">
    <property type="entry name" value="Cysteine proteinases"/>
    <property type="match status" value="2"/>
</dbReference>
<evidence type="ECO:0000256" key="5">
    <source>
        <dbReference type="ARBA" id="ARBA00022786"/>
    </source>
</evidence>
<name>A0A6A5X6X0_9PLEO</name>
<comment type="similarity">
    <text evidence="2">Belongs to the peptidase C19 family.</text>
</comment>
<feature type="compositionally biased region" description="Polar residues" evidence="9">
    <location>
        <begin position="732"/>
        <end position="742"/>
    </location>
</feature>
<evidence type="ECO:0000313" key="13">
    <source>
        <dbReference type="Proteomes" id="UP000799778"/>
    </source>
</evidence>
<dbReference type="Gene3D" id="3.30.2230.10">
    <property type="entry name" value="DUSP-like"/>
    <property type="match status" value="1"/>
</dbReference>
<feature type="compositionally biased region" description="Polar residues" evidence="9">
    <location>
        <begin position="804"/>
        <end position="823"/>
    </location>
</feature>
<feature type="region of interest" description="Disordered" evidence="9">
    <location>
        <begin position="2186"/>
        <end position="2210"/>
    </location>
</feature>
<feature type="compositionally biased region" description="Polar residues" evidence="9">
    <location>
        <begin position="1779"/>
        <end position="1794"/>
    </location>
</feature>
<keyword evidence="6" id="KW-0378">Hydrolase</keyword>
<keyword evidence="7" id="KW-0788">Thiol protease</keyword>
<feature type="region of interest" description="Disordered" evidence="9">
    <location>
        <begin position="698"/>
        <end position="893"/>
    </location>
</feature>
<keyword evidence="4" id="KW-0645">Protease</keyword>
<feature type="region of interest" description="Disordered" evidence="9">
    <location>
        <begin position="1139"/>
        <end position="1168"/>
    </location>
</feature>
<dbReference type="SUPFAM" id="SSF54001">
    <property type="entry name" value="Cysteine proteinases"/>
    <property type="match status" value="1"/>
</dbReference>
<feature type="compositionally biased region" description="Polar residues" evidence="9">
    <location>
        <begin position="507"/>
        <end position="529"/>
    </location>
</feature>
<evidence type="ECO:0000256" key="9">
    <source>
        <dbReference type="SAM" id="MobiDB-lite"/>
    </source>
</evidence>
<dbReference type="OrthoDB" id="952271at2759"/>
<evidence type="ECO:0000256" key="7">
    <source>
        <dbReference type="ARBA" id="ARBA00022807"/>
    </source>
</evidence>
<evidence type="ECO:0000256" key="6">
    <source>
        <dbReference type="ARBA" id="ARBA00022801"/>
    </source>
</evidence>
<feature type="compositionally biased region" description="Low complexity" evidence="9">
    <location>
        <begin position="410"/>
        <end position="419"/>
    </location>
</feature>
<evidence type="ECO:0000313" key="12">
    <source>
        <dbReference type="EMBL" id="KAF2008679.1"/>
    </source>
</evidence>
<evidence type="ECO:0000256" key="4">
    <source>
        <dbReference type="ARBA" id="ARBA00022670"/>
    </source>
</evidence>
<dbReference type="PROSITE" id="PS00972">
    <property type="entry name" value="USP_1"/>
    <property type="match status" value="1"/>
</dbReference>
<sequence length="2351" mass="253810">MDPESVSFQPRDDFWRMQGEMLRVQQNQAELADRVARLERKNEEDSRLKNVWGASSPFPSVLGGTPQQVPLQQPTAEHFSSFDDQSNSLIGNLQLDADDEPRRIGTTSRANSVRFDETANHGHWAHASRSSLDLITRTGSGLGGHVMSERSYSHKSDGRQSSAGHSVHSVTSGRANSLTSYGLNTPIEPPGLAPGLFILGSVPAIIRCWLSTNFKHDTLLYAAVCTGSYTSYLDIRLIESLGYQEQITQTEEGVPTIKLSVYLPEAVPLSSSSRSDSPAPQLPSLSVDFTVIDRGAVSTEDKAIQIFLGSDLLRAHNADILFSTNQLTLYDEDRTKLQVPLVRPEDDRTFKCIFTGSGAPNLHRPHVTADDVSSQAAASAAAEQDSIADNSHEEQASEIPKANGYSVANGSDDGSSTGRRSLEQRPLPTNTLHRTDTKESASAPNTASAAPRTGTGSGTSPAIWTSWRRDTEKEKPASLDWASVGKNPPNPTTQKKDTGIKVLRPSRSGTRTLSTGASQATTPSISAGQSRFFDDGKRREGTEAPWSQTQTSRSVSGEQAKMGAPPTDASAAAAAPKTRATNPVGGASAFAWLNNAIHHPPILHPPILHPPSIHQPSHSSSSSSSSFSLVLFSLFSTFPPARKNPRPLSSPAPHPRAIERQGDSHNSQRQVRGHSGCPALFFACVTPLFTTASTKKRKVTGTGAGTGTGSVSVSGTGTGTGTRSSPGPSPNDAATNTAGSITSPRSSPLPLPPSASSLRASASPPRYLPPHMHDEVYDSSTSAASSPSEAYANMTLESRDSNGDSETNTITHNANANVNADTGSPTVQPRPPPRSSSPAKRPHSDMDDGGKEHMDIDSTAASSGSSARRGSGQSSPRASKQPPNATTAPRSLRANSVDMLDAASSDSTPSSNAASTATSLSAHSTAALEKPSLDEQVAQVMAISYRPLLDGQVGFVISEKWLERVFARTSENANKPEQFNKEATEGEIGPVDNTNLLDSVALPEDILVKDKDKGKFVPLRPGLQMGQDFEILPQEAWNLIVQWYGEKSDSPTIRRYAHNTAVGEFQENIQYEVYPPVFQIRKVHRSTAKLATPQDASKPSPKVAASRSDGYVDFLKTVKKAAGIDMKTKVRVWRVLKTAPTDQAPPQPSGILTPDASPRNGSPVSTPQASVLPLSIEAADFTALATGTERELVTVKDETANEKYNGHMNLQVAGLAEDQILILEEQDDKGNYIPDTASQAPAKDANKLSVKNKGVQSKPNSGRNSPAPGPLTRGRTRGGRTRATVGLTNLGNTCYMNSALQCIRSVEELTWYFFQGKWKNEINSDNPLGHGGTIAKSYAGLVASIYAEDGASSFAPRQFKMALGKAQPLFSGYGQQDSQEFLSFLVDGLHEDLNRIKKKPYTEYPESDDNTINDPEAIKALGNKFRDIHHSRNDSVAMDLFNGFYKNTMVCPECQKVSITFDPYSLITLQLPIEQTWQHTITFVPLLGRPVKVEVDIDKNGTIKALKEYIARRFPGTKANRLIGAEVYSNKFYRMLEDGKSIAECNIGQRDDIYFYEVDQVPTNWPSPKKPHKFRSMLSIYNHSSEEDIPPSSSPLGDRMLVPIFHRGQNMSSYRGQQMSLIQWPSYIVLSREEAKDYDAIMRKVIGRVAQLTTRPILTEFNGSSIPSRGDSDVVITTEEDASPDSDPRVQDGSVSSDDMVEVTMTEADEASKPATNGDSVPEILKPGSFIPPAFAALFTIKHTGRGHEMVQTGWSSIDATKQYQPITKRIPVVEPSRESSMQSVEETSNASSSEEGDDTPQFSADAQEMVDQSSDEDQIPTIEVEQPGFARGGRQKNNKHSKRNKRQNKKFNKKNAGKQQYSKKGKIPEQPSNAFSEPEDDDDEGLIRLGEAIILDWESNAQEALFGSTSDEDERGVATLTVIETFDDAELKAKKAKRAARRKTGINLDECFQETAKSEILSEDNAWYCNRCKELRRATKTLEIWTVPDIMVVHLKRFSAHRTFRDKIEALVDFPVEGLDLSGKVGLPEGKSLVYDLFAVDNHYGGLGGGHYTAYAQNFFDKQWYEYNDSSVSSVRNPQSVVTPSAYLLFYRRRSDGPLGPPLVQKIVEEVYNPGSEGDDADNDSSGEPGASRDASRSPAGNGLRLDGSSRNGSSSAFGAAAGAGVLLGAGSASAASHLRSGVAAGTAGADDGDEDSDMMLDNPPPYGADEGYVGEEDDDGGFIGVSSSAAAYTGYHSGNDWSFTGAGVPHSNSVDGLYNPDEDDDEEIASDAPNMAGSEDLRERLRDFADEEEDVPDLDSGMELPATAEDEMIRPALGGELGDGEVADIQLDEVPALGGAGGGVHVKVD</sequence>
<feature type="compositionally biased region" description="Basic and acidic residues" evidence="9">
    <location>
        <begin position="467"/>
        <end position="477"/>
    </location>
</feature>
<feature type="compositionally biased region" description="Basic residues" evidence="9">
    <location>
        <begin position="1834"/>
        <end position="1866"/>
    </location>
</feature>
<feature type="coiled-coil region" evidence="8">
    <location>
        <begin position="21"/>
        <end position="48"/>
    </location>
</feature>
<dbReference type="GO" id="GO:0016579">
    <property type="term" value="P:protein deubiquitination"/>
    <property type="evidence" value="ECO:0007669"/>
    <property type="project" value="InterPro"/>
</dbReference>
<evidence type="ECO:0000256" key="2">
    <source>
        <dbReference type="ARBA" id="ARBA00009085"/>
    </source>
</evidence>
<feature type="compositionally biased region" description="Low complexity" evidence="9">
    <location>
        <begin position="564"/>
        <end position="581"/>
    </location>
</feature>
<dbReference type="PANTHER" id="PTHR21646">
    <property type="entry name" value="UBIQUITIN CARBOXYL-TERMINAL HYDROLASE"/>
    <property type="match status" value="1"/>
</dbReference>
<feature type="region of interest" description="Disordered" evidence="9">
    <location>
        <begin position="1231"/>
        <end position="1282"/>
    </location>
</feature>
<feature type="compositionally biased region" description="Low complexity" evidence="9">
    <location>
        <begin position="709"/>
        <end position="726"/>
    </location>
</feature>
<dbReference type="GO" id="GO:0004843">
    <property type="term" value="F:cysteine-type deubiquitinase activity"/>
    <property type="evidence" value="ECO:0007669"/>
    <property type="project" value="UniProtKB-EC"/>
</dbReference>
<evidence type="ECO:0000259" key="11">
    <source>
        <dbReference type="PROSITE" id="PS51283"/>
    </source>
</evidence>
<dbReference type="InterPro" id="IPR001394">
    <property type="entry name" value="Peptidase_C19_UCH"/>
</dbReference>
<dbReference type="PROSITE" id="PS00973">
    <property type="entry name" value="USP_2"/>
    <property type="match status" value="1"/>
</dbReference>
<feature type="compositionally biased region" description="Low complexity" evidence="9">
    <location>
        <begin position="440"/>
        <end position="451"/>
    </location>
</feature>
<dbReference type="EC" id="3.4.19.12" evidence="3"/>
<proteinExistence type="inferred from homology"/>
<evidence type="ECO:0000256" key="3">
    <source>
        <dbReference type="ARBA" id="ARBA00012759"/>
    </source>
</evidence>
<feature type="region of interest" description="Disordered" evidence="9">
    <location>
        <begin position="1770"/>
        <end position="1884"/>
    </location>
</feature>
<dbReference type="SMART" id="SM00695">
    <property type="entry name" value="DUSP"/>
    <property type="match status" value="1"/>
</dbReference>